<feature type="transmembrane region" description="Helical" evidence="6">
    <location>
        <begin position="60"/>
        <end position="77"/>
    </location>
</feature>
<evidence type="ECO:0000313" key="7">
    <source>
        <dbReference type="EMBL" id="TWI15035.1"/>
    </source>
</evidence>
<evidence type="ECO:0000256" key="1">
    <source>
        <dbReference type="ARBA" id="ARBA00004141"/>
    </source>
</evidence>
<accession>V6S4J5</accession>
<keyword evidence="8" id="KW-1185">Reference proteome</keyword>
<keyword evidence="4 6" id="KW-1133">Transmembrane helix</keyword>
<comment type="subcellular location">
    <subcellularLocation>
        <location evidence="1">Membrane</location>
        <topology evidence="1">Multi-pass membrane protein</topology>
    </subcellularLocation>
</comment>
<evidence type="ECO:0000256" key="4">
    <source>
        <dbReference type="ARBA" id="ARBA00022989"/>
    </source>
</evidence>
<evidence type="ECO:0000313" key="8">
    <source>
        <dbReference type="Proteomes" id="UP000319848"/>
    </source>
</evidence>
<protein>
    <submittedName>
        <fullName evidence="7">YhhN-like protein</fullName>
    </submittedName>
</protein>
<evidence type="ECO:0000256" key="5">
    <source>
        <dbReference type="ARBA" id="ARBA00023136"/>
    </source>
</evidence>
<dbReference type="Pfam" id="PF07947">
    <property type="entry name" value="YhhN"/>
    <property type="match status" value="1"/>
</dbReference>
<comment type="caution">
    <text evidence="7">The sequence shown here is derived from an EMBL/GenBank/DDBJ whole genome shotgun (WGS) entry which is preliminary data.</text>
</comment>
<comment type="similarity">
    <text evidence="2">Belongs to the TMEM86 family.</text>
</comment>
<proteinExistence type="inferred from homology"/>
<reference evidence="7 8" key="1">
    <citation type="journal article" date="2015" name="Stand. Genomic Sci.">
        <title>Genomic Encyclopedia of Bacterial and Archaeal Type Strains, Phase III: the genomes of soil and plant-associated and newly described type strains.</title>
        <authorList>
            <person name="Whitman W.B."/>
            <person name="Woyke T."/>
            <person name="Klenk H.P."/>
            <person name="Zhou Y."/>
            <person name="Lilburn T.G."/>
            <person name="Beck B.J."/>
            <person name="De Vos P."/>
            <person name="Vandamme P."/>
            <person name="Eisen J.A."/>
            <person name="Garrity G."/>
            <person name="Hugenholtz P."/>
            <person name="Kyrpides N.C."/>
        </authorList>
    </citation>
    <scope>NUCLEOTIDE SEQUENCE [LARGE SCALE GENOMIC DNA]</scope>
    <source>
        <strain evidence="7 8">CGMCC 1.7270</strain>
    </source>
</reference>
<evidence type="ECO:0000256" key="2">
    <source>
        <dbReference type="ARBA" id="ARBA00007375"/>
    </source>
</evidence>
<dbReference type="OrthoDB" id="1376254at2"/>
<dbReference type="AlphaFoldDB" id="V6S4J5"/>
<dbReference type="RefSeq" id="WP_023571811.1">
    <property type="nucleotide sequence ID" value="NZ_AVBI01000019.1"/>
</dbReference>
<feature type="transmembrane region" description="Helical" evidence="6">
    <location>
        <begin position="139"/>
        <end position="159"/>
    </location>
</feature>
<keyword evidence="3 6" id="KW-0812">Transmembrane</keyword>
<feature type="transmembrane region" description="Helical" evidence="6">
    <location>
        <begin position="9"/>
        <end position="29"/>
    </location>
</feature>
<evidence type="ECO:0000256" key="6">
    <source>
        <dbReference type="SAM" id="Phobius"/>
    </source>
</evidence>
<organism evidence="7 8">
    <name type="scientific">Flavobacterium cauense R2A-7</name>
    <dbReference type="NCBI Taxonomy" id="1341154"/>
    <lineage>
        <taxon>Bacteria</taxon>
        <taxon>Pseudomonadati</taxon>
        <taxon>Bacteroidota</taxon>
        <taxon>Flavobacteriia</taxon>
        <taxon>Flavobacteriales</taxon>
        <taxon>Flavobacteriaceae</taxon>
        <taxon>Flavobacterium</taxon>
    </lineage>
</organism>
<gene>
    <name evidence="7" type="ORF">IP98_00017</name>
</gene>
<feature type="transmembrane region" description="Helical" evidence="6">
    <location>
        <begin position="201"/>
        <end position="220"/>
    </location>
</feature>
<feature type="transmembrane region" description="Helical" evidence="6">
    <location>
        <begin position="171"/>
        <end position="195"/>
    </location>
</feature>
<dbReference type="Proteomes" id="UP000319848">
    <property type="component" value="Unassembled WGS sequence"/>
</dbReference>
<dbReference type="GO" id="GO:0016020">
    <property type="term" value="C:membrane"/>
    <property type="evidence" value="ECO:0007669"/>
    <property type="project" value="UniProtKB-SubCell"/>
</dbReference>
<feature type="transmembrane region" description="Helical" evidence="6">
    <location>
        <begin position="83"/>
        <end position="103"/>
    </location>
</feature>
<feature type="transmembrane region" description="Helical" evidence="6">
    <location>
        <begin position="112"/>
        <end position="133"/>
    </location>
</feature>
<keyword evidence="5 6" id="KW-0472">Membrane</keyword>
<dbReference type="EMBL" id="VLKQ01000001">
    <property type="protein sequence ID" value="TWI15035.1"/>
    <property type="molecule type" value="Genomic_DNA"/>
</dbReference>
<evidence type="ECO:0000256" key="3">
    <source>
        <dbReference type="ARBA" id="ARBA00022692"/>
    </source>
</evidence>
<name>V6S4J5_9FLAO</name>
<feature type="transmembrane region" description="Helical" evidence="6">
    <location>
        <begin position="35"/>
        <end position="53"/>
    </location>
</feature>
<sequence>MRTEFRKNIAAFLGIVYCILSLFVIFAEYEKDIRIISYTKPFLIPVLGVLYVVMSKKVNWIYLSALLFIWMANLFFINQTPEFIFKGTASYLVFWIFIIYLILVNTSFPNKVSFLIAVIPFSFIYCCVFQLVYENIETGVYFFFINGAFMIFMGAYSLANYFIDSNRTNTYFLICALFFTFIQFLVSIDLYYVSIKLFRPIAMLLFVTAQFFLLKTMLLFENKALGKERG</sequence>
<dbReference type="InterPro" id="IPR012506">
    <property type="entry name" value="TMEM86B-like"/>
</dbReference>